<evidence type="ECO:0000313" key="2">
    <source>
        <dbReference type="Proteomes" id="UP000256964"/>
    </source>
</evidence>
<accession>A0A371D377</accession>
<keyword evidence="2" id="KW-1185">Reference proteome</keyword>
<protein>
    <submittedName>
        <fullName evidence="1">Uncharacterized protein</fullName>
    </submittedName>
</protein>
<evidence type="ECO:0000313" key="1">
    <source>
        <dbReference type="EMBL" id="RDX46965.1"/>
    </source>
</evidence>
<dbReference type="EMBL" id="KZ857422">
    <property type="protein sequence ID" value="RDX46965.1"/>
    <property type="molecule type" value="Genomic_DNA"/>
</dbReference>
<dbReference type="Proteomes" id="UP000256964">
    <property type="component" value="Unassembled WGS sequence"/>
</dbReference>
<proteinExistence type="predicted"/>
<dbReference type="AlphaFoldDB" id="A0A371D377"/>
<reference evidence="1 2" key="1">
    <citation type="journal article" date="2018" name="Biotechnol. Biofuels">
        <title>Integrative visual omics of the white-rot fungus Polyporus brumalis exposes the biotechnological potential of its oxidative enzymes for delignifying raw plant biomass.</title>
        <authorList>
            <person name="Miyauchi S."/>
            <person name="Rancon A."/>
            <person name="Drula E."/>
            <person name="Hage H."/>
            <person name="Chaduli D."/>
            <person name="Favel A."/>
            <person name="Grisel S."/>
            <person name="Henrissat B."/>
            <person name="Herpoel-Gimbert I."/>
            <person name="Ruiz-Duenas F.J."/>
            <person name="Chevret D."/>
            <person name="Hainaut M."/>
            <person name="Lin J."/>
            <person name="Wang M."/>
            <person name="Pangilinan J."/>
            <person name="Lipzen A."/>
            <person name="Lesage-Meessen L."/>
            <person name="Navarro D."/>
            <person name="Riley R."/>
            <person name="Grigoriev I.V."/>
            <person name="Zhou S."/>
            <person name="Raouche S."/>
            <person name="Rosso M.N."/>
        </authorList>
    </citation>
    <scope>NUCLEOTIDE SEQUENCE [LARGE SCALE GENOMIC DNA]</scope>
    <source>
        <strain evidence="1 2">BRFM 1820</strain>
    </source>
</reference>
<name>A0A371D377_9APHY</name>
<sequence>MKISPWGDLGYEGTPQERLKHFQHCKEAEYERHLVPISWSDFPIEYIQELQETRDKLRSNKKSSRWDPLGWNTHSSGDRFYHPEVSLSDRLRATQVPVFHYGILFSETESELYGKQCYGKQLQAAGEHYDGHPLPANTPSIVNWLNRRLLEKGFPESVEFDSGEPYDKDERIIIYLISTQSLDESSFDSGEPYDKDERIIIYLISTQSLDESSFDSGEPYDKDERIIIYLISTQSLDESSWKDGEQLKSAFALLRDELQLSEDRQPMWYFDREFFGPENAGYKEFDVDRMVGSELLKRFPEHVQAAIRAGTDWQSSKPSD</sequence>
<dbReference type="OrthoDB" id="2758256at2759"/>
<gene>
    <name evidence="1" type="ORF">OH76DRAFT_1406334</name>
</gene>
<organism evidence="1 2">
    <name type="scientific">Lentinus brumalis</name>
    <dbReference type="NCBI Taxonomy" id="2498619"/>
    <lineage>
        <taxon>Eukaryota</taxon>
        <taxon>Fungi</taxon>
        <taxon>Dikarya</taxon>
        <taxon>Basidiomycota</taxon>
        <taxon>Agaricomycotina</taxon>
        <taxon>Agaricomycetes</taxon>
        <taxon>Polyporales</taxon>
        <taxon>Polyporaceae</taxon>
        <taxon>Lentinus</taxon>
    </lineage>
</organism>